<dbReference type="Pfam" id="PF01478">
    <property type="entry name" value="Peptidase_A24"/>
    <property type="match status" value="1"/>
</dbReference>
<dbReference type="GO" id="GO:0004190">
    <property type="term" value="F:aspartic-type endopeptidase activity"/>
    <property type="evidence" value="ECO:0007669"/>
    <property type="project" value="UniProtKB-EC"/>
</dbReference>
<keyword evidence="2" id="KW-0472">Membrane</keyword>
<dbReference type="Proteomes" id="UP001139722">
    <property type="component" value="Unassembled WGS sequence"/>
</dbReference>
<keyword evidence="4" id="KW-0378">Hydrolase</keyword>
<keyword evidence="2" id="KW-1133">Transmembrane helix</keyword>
<feature type="domain" description="Prepilin type IV endopeptidase peptidase" evidence="3">
    <location>
        <begin position="78"/>
        <end position="189"/>
    </location>
</feature>
<feature type="transmembrane region" description="Helical" evidence="2">
    <location>
        <begin position="47"/>
        <end position="65"/>
    </location>
</feature>
<feature type="transmembrane region" description="Helical" evidence="2">
    <location>
        <begin position="124"/>
        <end position="145"/>
    </location>
</feature>
<proteinExistence type="inferred from homology"/>
<dbReference type="EC" id="2.1.1.-" evidence="4"/>
<keyword evidence="4" id="KW-0808">Transferase</keyword>
<dbReference type="InterPro" id="IPR000045">
    <property type="entry name" value="Prepilin_IV_endopep_pep"/>
</dbReference>
<evidence type="ECO:0000313" key="4">
    <source>
        <dbReference type="EMBL" id="MCP2370007.1"/>
    </source>
</evidence>
<feature type="transmembrane region" description="Helical" evidence="2">
    <location>
        <begin position="99"/>
        <end position="118"/>
    </location>
</feature>
<dbReference type="AlphaFoldDB" id="A0A9X2H381"/>
<keyword evidence="5" id="KW-1185">Reference proteome</keyword>
<dbReference type="Gene3D" id="1.20.120.1220">
    <property type="match status" value="1"/>
</dbReference>
<keyword evidence="2" id="KW-0812">Transmembrane</keyword>
<dbReference type="GO" id="GO:0005886">
    <property type="term" value="C:plasma membrane"/>
    <property type="evidence" value="ECO:0007669"/>
    <property type="project" value="TreeGrafter"/>
</dbReference>
<evidence type="ECO:0000256" key="2">
    <source>
        <dbReference type="SAM" id="Phobius"/>
    </source>
</evidence>
<evidence type="ECO:0000256" key="1">
    <source>
        <dbReference type="ARBA" id="ARBA00005801"/>
    </source>
</evidence>
<sequence length="233" mass="23925">MPLESLLLTASACAAVGGVLGWWPLAAWVERSLRAPEGAPRRMSRQTVRVAACATAAACFGLIGLRFGDAWVLPALLAFAASATVLSFVDLMEHRLPNAVVFPSLALVAALCLVASPLSGRPIAFVWALVGSGAMFALYLLIALISPGAMGMGDVKLALLIGFVLGWFGLSAWVVGLLGAFVVGGVVSIVALAMRRVTLRGSIPFGPSMLVGALLAVLLVGDAPSRFGLATIG</sequence>
<comment type="caution">
    <text evidence="4">The sequence shown here is derived from an EMBL/GenBank/DDBJ whole genome shotgun (WGS) entry which is preliminary data.</text>
</comment>
<evidence type="ECO:0000259" key="3">
    <source>
        <dbReference type="Pfam" id="PF01478"/>
    </source>
</evidence>
<dbReference type="EMBL" id="JAMZDY010000001">
    <property type="protein sequence ID" value="MCP2370007.1"/>
    <property type="molecule type" value="Genomic_DNA"/>
</dbReference>
<dbReference type="EC" id="3.4.23.43" evidence="4"/>
<accession>A0A9X2H381</accession>
<feature type="transmembrane region" description="Helical" evidence="2">
    <location>
        <begin position="202"/>
        <end position="221"/>
    </location>
</feature>
<reference evidence="4" key="1">
    <citation type="submission" date="2022-06" db="EMBL/GenBank/DDBJ databases">
        <title>Sequencing the genomes of 1000 actinobacteria strains.</title>
        <authorList>
            <person name="Klenk H.-P."/>
        </authorList>
    </citation>
    <scope>NUCLEOTIDE SEQUENCE</scope>
    <source>
        <strain evidence="4">DSM 22016</strain>
    </source>
</reference>
<comment type="similarity">
    <text evidence="1">Belongs to the peptidase A24 family.</text>
</comment>
<dbReference type="RefSeq" id="WP_197738149.1">
    <property type="nucleotide sequence ID" value="NZ_BAAANU010000064.1"/>
</dbReference>
<name>A0A9X2H381_9MICO</name>
<feature type="transmembrane region" description="Helical" evidence="2">
    <location>
        <begin position="6"/>
        <end position="26"/>
    </location>
</feature>
<dbReference type="InterPro" id="IPR050882">
    <property type="entry name" value="Prepilin_peptidase/N-MTase"/>
</dbReference>
<feature type="transmembrane region" description="Helical" evidence="2">
    <location>
        <begin position="71"/>
        <end position="92"/>
    </location>
</feature>
<organism evidence="4 5">
    <name type="scientific">Agromyces terreus</name>
    <dbReference type="NCBI Taxonomy" id="424795"/>
    <lineage>
        <taxon>Bacteria</taxon>
        <taxon>Bacillati</taxon>
        <taxon>Actinomycetota</taxon>
        <taxon>Actinomycetes</taxon>
        <taxon>Micrococcales</taxon>
        <taxon>Microbacteriaceae</taxon>
        <taxon>Agromyces</taxon>
    </lineage>
</organism>
<evidence type="ECO:0000313" key="5">
    <source>
        <dbReference type="Proteomes" id="UP001139722"/>
    </source>
</evidence>
<keyword evidence="4" id="KW-0489">Methyltransferase</keyword>
<dbReference type="GO" id="GO:0008168">
    <property type="term" value="F:methyltransferase activity"/>
    <property type="evidence" value="ECO:0007669"/>
    <property type="project" value="UniProtKB-KW"/>
</dbReference>
<feature type="transmembrane region" description="Helical" evidence="2">
    <location>
        <begin position="157"/>
        <end position="190"/>
    </location>
</feature>
<dbReference type="PANTHER" id="PTHR30487">
    <property type="entry name" value="TYPE 4 PREPILIN-LIKE PROTEINS LEADER PEPTIDE-PROCESSING ENZYME"/>
    <property type="match status" value="1"/>
</dbReference>
<dbReference type="PANTHER" id="PTHR30487:SF0">
    <property type="entry name" value="PREPILIN LEADER PEPTIDASE_N-METHYLTRANSFERASE-RELATED"/>
    <property type="match status" value="1"/>
</dbReference>
<dbReference type="GO" id="GO:0006465">
    <property type="term" value="P:signal peptide processing"/>
    <property type="evidence" value="ECO:0007669"/>
    <property type="project" value="TreeGrafter"/>
</dbReference>
<protein>
    <submittedName>
        <fullName evidence="4">Leader peptidase (Prepilin peptidase)/N-methyltransferase</fullName>
        <ecNumber evidence="4">2.1.1.-</ecNumber>
        <ecNumber evidence="4">3.4.23.43</ecNumber>
    </submittedName>
</protein>
<dbReference type="GO" id="GO:0032259">
    <property type="term" value="P:methylation"/>
    <property type="evidence" value="ECO:0007669"/>
    <property type="project" value="UniProtKB-KW"/>
</dbReference>
<gene>
    <name evidence="4" type="ORF">BJ978_000683</name>
</gene>